<comment type="caution">
    <text evidence="1">The sequence shown here is derived from an EMBL/GenBank/DDBJ whole genome shotgun (WGS) entry which is preliminary data.</text>
</comment>
<protein>
    <submittedName>
        <fullName evidence="1">Uncharacterized protein</fullName>
    </submittedName>
</protein>
<keyword evidence="2" id="KW-1185">Reference proteome</keyword>
<dbReference type="OrthoDB" id="3255282at2759"/>
<dbReference type="HOGENOM" id="CLU_077736_0_0_1"/>
<dbReference type="AlphaFoldDB" id="G4TQF0"/>
<dbReference type="EMBL" id="CAFZ01000233">
    <property type="protein sequence ID" value="CCA73537.1"/>
    <property type="molecule type" value="Genomic_DNA"/>
</dbReference>
<proteinExistence type="predicted"/>
<reference evidence="1 2" key="1">
    <citation type="journal article" date="2011" name="PLoS Pathog.">
        <title>Endophytic Life Strategies Decoded by Genome and Transcriptome Analyses of the Mutualistic Root Symbiont Piriformospora indica.</title>
        <authorList>
            <person name="Zuccaro A."/>
            <person name="Lahrmann U."/>
            <person name="Guldener U."/>
            <person name="Langen G."/>
            <person name="Pfiffi S."/>
            <person name="Biedenkopf D."/>
            <person name="Wong P."/>
            <person name="Samans B."/>
            <person name="Grimm C."/>
            <person name="Basiewicz M."/>
            <person name="Murat C."/>
            <person name="Martin F."/>
            <person name="Kogel K.H."/>
        </authorList>
    </citation>
    <scope>NUCLEOTIDE SEQUENCE [LARGE SCALE GENOMIC DNA]</scope>
    <source>
        <strain evidence="1 2">DSM 11827</strain>
    </source>
</reference>
<dbReference type="Proteomes" id="UP000007148">
    <property type="component" value="Unassembled WGS sequence"/>
</dbReference>
<gene>
    <name evidence="1" type="ORF">PIIN_07490</name>
</gene>
<evidence type="ECO:0000313" key="2">
    <source>
        <dbReference type="Proteomes" id="UP000007148"/>
    </source>
</evidence>
<sequence>MTPVTLALKDSDSRNATKSNDHLADALNEEASRWLADFLTIAVGRRECYGSTSASHPYGGPRRRERPWSSNGQLVQTLDLEVFLRDGQKCSVSGSTHSLVCVQLIPTSEDTDRLSRFRRLARAFFDNDLPCIEDPVLRSTENAMLVTCFWKDRLDSGFLTFNSIDKELHATPMSMSDSDLLDEERRLNGVQGPTLLQLCGGVCQYPKPVNQELAKVHHTIIGVLRETGLLGRLMSQIEYIRSIPPSFLSLTILSPDDFARVLKHKLRLL</sequence>
<evidence type="ECO:0000313" key="1">
    <source>
        <dbReference type="EMBL" id="CCA73537.1"/>
    </source>
</evidence>
<organism evidence="1 2">
    <name type="scientific">Serendipita indica (strain DSM 11827)</name>
    <name type="common">Root endophyte fungus</name>
    <name type="synonym">Piriformospora indica</name>
    <dbReference type="NCBI Taxonomy" id="1109443"/>
    <lineage>
        <taxon>Eukaryota</taxon>
        <taxon>Fungi</taxon>
        <taxon>Dikarya</taxon>
        <taxon>Basidiomycota</taxon>
        <taxon>Agaricomycotina</taxon>
        <taxon>Agaricomycetes</taxon>
        <taxon>Sebacinales</taxon>
        <taxon>Serendipitaceae</taxon>
        <taxon>Serendipita</taxon>
    </lineage>
</organism>
<name>G4TQF0_SERID</name>
<dbReference type="InParanoid" id="G4TQF0"/>
<accession>G4TQF0</accession>